<dbReference type="PANTHER" id="PTHR43214">
    <property type="entry name" value="TWO-COMPONENT RESPONSE REGULATOR"/>
    <property type="match status" value="1"/>
</dbReference>
<dbReference type="SUPFAM" id="SSF52172">
    <property type="entry name" value="CheY-like"/>
    <property type="match status" value="1"/>
</dbReference>
<dbReference type="Pfam" id="PF00196">
    <property type="entry name" value="GerE"/>
    <property type="match status" value="1"/>
</dbReference>
<keyword evidence="1 3" id="KW-0597">Phosphoprotein</keyword>
<reference evidence="6 7" key="1">
    <citation type="submission" date="2020-08" db="EMBL/GenBank/DDBJ databases">
        <title>Genomic Encyclopedia of Archaeal and Bacterial Type Strains, Phase II (KMG-II): from individual species to whole genera.</title>
        <authorList>
            <person name="Goeker M."/>
        </authorList>
    </citation>
    <scope>NUCLEOTIDE SEQUENCE [LARGE SCALE GENOMIC DNA]</scope>
    <source>
        <strain evidence="6 7">DSM 43850</strain>
    </source>
</reference>
<dbReference type="SMART" id="SM00448">
    <property type="entry name" value="REC"/>
    <property type="match status" value="1"/>
</dbReference>
<dbReference type="Gene3D" id="3.40.50.2300">
    <property type="match status" value="1"/>
</dbReference>
<evidence type="ECO:0000256" key="2">
    <source>
        <dbReference type="ARBA" id="ARBA00023125"/>
    </source>
</evidence>
<dbReference type="RefSeq" id="WP_025356501.1">
    <property type="nucleotide sequence ID" value="NZ_BAAABQ010000073.1"/>
</dbReference>
<keyword evidence="2 6" id="KW-0238">DNA-binding</keyword>
<name>A0ABR6BNE7_9PSEU</name>
<dbReference type="EMBL" id="JACJID010000004">
    <property type="protein sequence ID" value="MBA8928418.1"/>
    <property type="molecule type" value="Genomic_DNA"/>
</dbReference>
<feature type="domain" description="HTH luxR-type" evidence="4">
    <location>
        <begin position="143"/>
        <end position="207"/>
    </location>
</feature>
<dbReference type="PROSITE" id="PS00622">
    <property type="entry name" value="HTH_LUXR_1"/>
    <property type="match status" value="1"/>
</dbReference>
<keyword evidence="7" id="KW-1185">Reference proteome</keyword>
<dbReference type="PROSITE" id="PS50110">
    <property type="entry name" value="RESPONSE_REGULATORY"/>
    <property type="match status" value="1"/>
</dbReference>
<feature type="modified residue" description="4-aspartylphosphate" evidence="3">
    <location>
        <position position="56"/>
    </location>
</feature>
<evidence type="ECO:0000256" key="3">
    <source>
        <dbReference type="PROSITE-ProRule" id="PRU00169"/>
    </source>
</evidence>
<dbReference type="InterPro" id="IPR001789">
    <property type="entry name" value="Sig_transdc_resp-reg_receiver"/>
</dbReference>
<feature type="domain" description="Response regulatory" evidence="5">
    <location>
        <begin position="5"/>
        <end position="121"/>
    </location>
</feature>
<dbReference type="PRINTS" id="PR00038">
    <property type="entry name" value="HTHLUXR"/>
</dbReference>
<comment type="caution">
    <text evidence="6">The sequence shown here is derived from an EMBL/GenBank/DDBJ whole genome shotgun (WGS) entry which is preliminary data.</text>
</comment>
<gene>
    <name evidence="6" type="ORF">BC739_005635</name>
</gene>
<dbReference type="CDD" id="cd06170">
    <property type="entry name" value="LuxR_C_like"/>
    <property type="match status" value="1"/>
</dbReference>
<dbReference type="InterPro" id="IPR016032">
    <property type="entry name" value="Sig_transdc_resp-reg_C-effctor"/>
</dbReference>
<organism evidence="6 7">
    <name type="scientific">Kutzneria viridogrisea</name>
    <dbReference type="NCBI Taxonomy" id="47990"/>
    <lineage>
        <taxon>Bacteria</taxon>
        <taxon>Bacillati</taxon>
        <taxon>Actinomycetota</taxon>
        <taxon>Actinomycetes</taxon>
        <taxon>Pseudonocardiales</taxon>
        <taxon>Pseudonocardiaceae</taxon>
        <taxon>Kutzneria</taxon>
    </lineage>
</organism>
<evidence type="ECO:0000259" key="4">
    <source>
        <dbReference type="PROSITE" id="PS50043"/>
    </source>
</evidence>
<protein>
    <submittedName>
        <fullName evidence="6">DNA-binding NarL/FixJ family response regulator</fullName>
    </submittedName>
</protein>
<dbReference type="InterPro" id="IPR058245">
    <property type="entry name" value="NreC/VraR/RcsB-like_REC"/>
</dbReference>
<evidence type="ECO:0000256" key="1">
    <source>
        <dbReference type="ARBA" id="ARBA00022553"/>
    </source>
</evidence>
<dbReference type="Pfam" id="PF00072">
    <property type="entry name" value="Response_reg"/>
    <property type="match status" value="1"/>
</dbReference>
<evidence type="ECO:0000313" key="6">
    <source>
        <dbReference type="EMBL" id="MBA8928418.1"/>
    </source>
</evidence>
<dbReference type="InterPro" id="IPR000792">
    <property type="entry name" value="Tscrpt_reg_LuxR_C"/>
</dbReference>
<dbReference type="Proteomes" id="UP000517916">
    <property type="component" value="Unassembled WGS sequence"/>
</dbReference>
<dbReference type="PROSITE" id="PS50043">
    <property type="entry name" value="HTH_LUXR_2"/>
    <property type="match status" value="1"/>
</dbReference>
<dbReference type="GO" id="GO:0003677">
    <property type="term" value="F:DNA binding"/>
    <property type="evidence" value="ECO:0007669"/>
    <property type="project" value="UniProtKB-KW"/>
</dbReference>
<dbReference type="SMART" id="SM00421">
    <property type="entry name" value="HTH_LUXR"/>
    <property type="match status" value="1"/>
</dbReference>
<dbReference type="InterPro" id="IPR039420">
    <property type="entry name" value="WalR-like"/>
</dbReference>
<sequence length="207" mass="22109">MTAVRVLLVDDQVLMRSGLRKLLEIEDGVEVVAEAADGVQALAEVARHRPQVALVDARMPRMDGVELITRLSRDHPEVAAIVLTTFDEDEYVFGALRAGARGFLLKDASPEELVAAIAKAAAGETVLDGQVAARVVAQLKGPGPVSHTVLSTREAEVARLVAGGSSNREIAARLFITEGTVKNHVSSTLRKLGLRDRTQLALHMAGH</sequence>
<evidence type="ECO:0000313" key="7">
    <source>
        <dbReference type="Proteomes" id="UP000517916"/>
    </source>
</evidence>
<evidence type="ECO:0000259" key="5">
    <source>
        <dbReference type="PROSITE" id="PS50110"/>
    </source>
</evidence>
<dbReference type="InterPro" id="IPR011006">
    <property type="entry name" value="CheY-like_superfamily"/>
</dbReference>
<proteinExistence type="predicted"/>
<dbReference type="CDD" id="cd17535">
    <property type="entry name" value="REC_NarL-like"/>
    <property type="match status" value="1"/>
</dbReference>
<accession>A0ABR6BNE7</accession>
<dbReference type="SUPFAM" id="SSF46894">
    <property type="entry name" value="C-terminal effector domain of the bipartite response regulators"/>
    <property type="match status" value="1"/>
</dbReference>